<sequence>MRFLHSHIGDAMAAERRNVRNAEENPNLPCRRITDQAKSASSDALKTAGLGENLDRMIRHRRQVICVEPTVPGNSAFDIPEMFLSNDDGSSFVLFDSATNDSGRIIILGSRGTLDMLYNFNQKVNLTYCCWRNICSKKISYCRDPDIAFHLRMLSCLTILPENQVDLGFNTLYRVIGATGDVIAQTLIEKRGRKNYDPWRTARFFGLTFFYISPILNRWFAVLERVKGNPKVLALKRVAIDQIFFAPFFSASVIYNLRLLEGYGIKESWNKLVADYWGIYQHSMKFWPCVQIFNFYFLPLNFRVVFVQIAALFWNTFLSYKTQTKLPIPPLE</sequence>
<evidence type="ECO:0000313" key="1">
    <source>
        <dbReference type="Proteomes" id="UP000887580"/>
    </source>
</evidence>
<organism evidence="1 2">
    <name type="scientific">Panagrolaimus sp. PS1159</name>
    <dbReference type="NCBI Taxonomy" id="55785"/>
    <lineage>
        <taxon>Eukaryota</taxon>
        <taxon>Metazoa</taxon>
        <taxon>Ecdysozoa</taxon>
        <taxon>Nematoda</taxon>
        <taxon>Chromadorea</taxon>
        <taxon>Rhabditida</taxon>
        <taxon>Tylenchina</taxon>
        <taxon>Panagrolaimomorpha</taxon>
        <taxon>Panagrolaimoidea</taxon>
        <taxon>Panagrolaimidae</taxon>
        <taxon>Panagrolaimus</taxon>
    </lineage>
</organism>
<name>A0AC35G8F1_9BILA</name>
<evidence type="ECO:0000313" key="2">
    <source>
        <dbReference type="WBParaSite" id="PS1159_v2.g24400.t1"/>
    </source>
</evidence>
<protein>
    <submittedName>
        <fullName evidence="2">Uncharacterized protein</fullName>
    </submittedName>
</protein>
<reference evidence="2" key="1">
    <citation type="submission" date="2022-11" db="UniProtKB">
        <authorList>
            <consortium name="WormBaseParasite"/>
        </authorList>
    </citation>
    <scope>IDENTIFICATION</scope>
</reference>
<dbReference type="WBParaSite" id="PS1159_v2.g24400.t1">
    <property type="protein sequence ID" value="PS1159_v2.g24400.t1"/>
    <property type="gene ID" value="PS1159_v2.g24400"/>
</dbReference>
<dbReference type="Proteomes" id="UP000887580">
    <property type="component" value="Unplaced"/>
</dbReference>
<accession>A0AC35G8F1</accession>
<proteinExistence type="predicted"/>